<dbReference type="GO" id="GO:0009263">
    <property type="term" value="P:deoxyribonucleotide biosynthetic process"/>
    <property type="evidence" value="ECO:0007669"/>
    <property type="project" value="UniProtKB-KW"/>
</dbReference>
<feature type="domain" description="Ribonucleotide reductase large subunit C-terminal" evidence="13">
    <location>
        <begin position="83"/>
        <end position="398"/>
    </location>
</feature>
<dbReference type="InterPro" id="IPR000788">
    <property type="entry name" value="RNR_lg_C"/>
</dbReference>
<comment type="function">
    <text evidence="11">Catalyzes the reduction of ribonucleotides to deoxyribonucleotides. May function to provide a pool of deoxyribonucleotide precursors for DNA repair during oxygen limitation and/or for immediate growth after restoration of oxygen.</text>
</comment>
<dbReference type="InterPro" id="IPR008926">
    <property type="entry name" value="RNR_R1-su_N"/>
</dbReference>
<keyword evidence="3 11" id="KW-0846">Cobalamin</keyword>
<dbReference type="SUPFAM" id="SSF48168">
    <property type="entry name" value="R1 subunit of ribonucleotide reductase, N-terminal domain"/>
    <property type="match status" value="1"/>
</dbReference>
<keyword evidence="7" id="KW-0215">Deoxyribonucleotide synthesis</keyword>
<organism evidence="14 15">
    <name type="scientific">Tenacibaculum adriaticum</name>
    <dbReference type="NCBI Taxonomy" id="413713"/>
    <lineage>
        <taxon>Bacteria</taxon>
        <taxon>Pseudomonadati</taxon>
        <taxon>Bacteroidota</taxon>
        <taxon>Flavobacteriia</taxon>
        <taxon>Flavobacteriales</taxon>
        <taxon>Flavobacteriaceae</taxon>
        <taxon>Tenacibaculum</taxon>
    </lineage>
</organism>
<comment type="similarity">
    <text evidence="2 11">Belongs to the ribonucleoside diphosphate reductase class-2 family.</text>
</comment>
<dbReference type="Proteomes" id="UP000323136">
    <property type="component" value="Unassembled WGS sequence"/>
</dbReference>
<proteinExistence type="inferred from homology"/>
<feature type="domain" description="Ribonucleotide reductase large subunit N-terminal" evidence="12">
    <location>
        <begin position="4"/>
        <end position="80"/>
    </location>
</feature>
<keyword evidence="15" id="KW-1185">Reference proteome</keyword>
<keyword evidence="6 11" id="KW-0560">Oxidoreductase</keyword>
<dbReference type="PANTHER" id="PTHR43371:SF1">
    <property type="entry name" value="RIBONUCLEOSIDE-DIPHOSPHATE REDUCTASE"/>
    <property type="match status" value="1"/>
</dbReference>
<evidence type="ECO:0000256" key="2">
    <source>
        <dbReference type="ARBA" id="ARBA00007405"/>
    </source>
</evidence>
<dbReference type="PRINTS" id="PR01183">
    <property type="entry name" value="RIBORDTASEM1"/>
</dbReference>
<feature type="domain" description="Ribonucleotide reductase large subunit C-terminal" evidence="13">
    <location>
        <begin position="404"/>
        <end position="551"/>
    </location>
</feature>
<evidence type="ECO:0000256" key="3">
    <source>
        <dbReference type="ARBA" id="ARBA00022628"/>
    </source>
</evidence>
<evidence type="ECO:0000313" key="15">
    <source>
        <dbReference type="Proteomes" id="UP000323136"/>
    </source>
</evidence>
<keyword evidence="5 11" id="KW-0547">Nucleotide-binding</keyword>
<dbReference type="GO" id="GO:0031419">
    <property type="term" value="F:cobalamin binding"/>
    <property type="evidence" value="ECO:0007669"/>
    <property type="project" value="UniProtKB-KW"/>
</dbReference>
<accession>A0A5S5DUI5</accession>
<dbReference type="EMBL" id="VNIA01000002">
    <property type="protein sequence ID" value="TYP98998.1"/>
    <property type="molecule type" value="Genomic_DNA"/>
</dbReference>
<dbReference type="GO" id="GO:0071897">
    <property type="term" value="P:DNA biosynthetic process"/>
    <property type="evidence" value="ECO:0007669"/>
    <property type="project" value="UniProtKB-KW"/>
</dbReference>
<dbReference type="UniPathway" id="UPA00326"/>
<dbReference type="RefSeq" id="WP_148869791.1">
    <property type="nucleotide sequence ID" value="NZ_VNIA01000002.1"/>
</dbReference>
<evidence type="ECO:0000256" key="1">
    <source>
        <dbReference type="ARBA" id="ARBA00001922"/>
    </source>
</evidence>
<evidence type="ECO:0000256" key="5">
    <source>
        <dbReference type="ARBA" id="ARBA00022741"/>
    </source>
</evidence>
<gene>
    <name evidence="14" type="ORF">C7447_102316</name>
</gene>
<evidence type="ECO:0000259" key="12">
    <source>
        <dbReference type="Pfam" id="PF00317"/>
    </source>
</evidence>
<evidence type="ECO:0000256" key="10">
    <source>
        <dbReference type="ARBA" id="ARBA00047754"/>
    </source>
</evidence>
<dbReference type="Gene3D" id="3.20.70.20">
    <property type="match status" value="1"/>
</dbReference>
<evidence type="ECO:0000256" key="9">
    <source>
        <dbReference type="ARBA" id="ARBA00023285"/>
    </source>
</evidence>
<evidence type="ECO:0000256" key="4">
    <source>
        <dbReference type="ARBA" id="ARBA00022634"/>
    </source>
</evidence>
<dbReference type="Pfam" id="PF00317">
    <property type="entry name" value="Ribonuc_red_lgN"/>
    <property type="match status" value="1"/>
</dbReference>
<evidence type="ECO:0000256" key="11">
    <source>
        <dbReference type="RuleBase" id="RU364064"/>
    </source>
</evidence>
<evidence type="ECO:0000256" key="7">
    <source>
        <dbReference type="ARBA" id="ARBA00023116"/>
    </source>
</evidence>
<keyword evidence="8" id="KW-1015">Disulfide bond</keyword>
<dbReference type="GO" id="GO:0005524">
    <property type="term" value="F:ATP binding"/>
    <property type="evidence" value="ECO:0007669"/>
    <property type="project" value="InterPro"/>
</dbReference>
<protein>
    <recommendedName>
        <fullName evidence="11">Vitamin B12-dependent ribonucleotide reductase</fullName>
        <ecNumber evidence="11">1.17.4.1</ecNumber>
    </recommendedName>
</protein>
<evidence type="ECO:0000259" key="13">
    <source>
        <dbReference type="Pfam" id="PF02867"/>
    </source>
</evidence>
<dbReference type="NCBIfam" id="TIGR02504">
    <property type="entry name" value="NrdJ_Z"/>
    <property type="match status" value="1"/>
</dbReference>
<comment type="caution">
    <text evidence="14">The sequence shown here is derived from an EMBL/GenBank/DDBJ whole genome shotgun (WGS) entry which is preliminary data.</text>
</comment>
<dbReference type="GO" id="GO:0004748">
    <property type="term" value="F:ribonucleoside-diphosphate reductase activity, thioredoxin disulfide as acceptor"/>
    <property type="evidence" value="ECO:0007669"/>
    <property type="project" value="UniProtKB-EC"/>
</dbReference>
<dbReference type="CDD" id="cd02888">
    <property type="entry name" value="RNR_II_dimer"/>
    <property type="match status" value="1"/>
</dbReference>
<dbReference type="InterPro" id="IPR050862">
    <property type="entry name" value="RdRp_reductase_class-2"/>
</dbReference>
<dbReference type="AlphaFoldDB" id="A0A5S5DUI5"/>
<dbReference type="InterPro" id="IPR013344">
    <property type="entry name" value="RNR_NrdJ/NrdZ"/>
</dbReference>
<dbReference type="EC" id="1.17.4.1" evidence="11"/>
<dbReference type="SUPFAM" id="SSF51998">
    <property type="entry name" value="PFL-like glycyl radical enzymes"/>
    <property type="match status" value="1"/>
</dbReference>
<comment type="cofactor">
    <cofactor evidence="1 11">
        <name>adenosylcob(III)alamin</name>
        <dbReference type="ChEBI" id="CHEBI:18408"/>
    </cofactor>
</comment>
<dbReference type="InterPro" id="IPR013509">
    <property type="entry name" value="RNR_lsu_N"/>
</dbReference>
<reference evidence="14 15" key="1">
    <citation type="submission" date="2019-07" db="EMBL/GenBank/DDBJ databases">
        <title>Genomic Encyclopedia of Type Strains, Phase IV (KMG-IV): sequencing the most valuable type-strain genomes for metagenomic binning, comparative biology and taxonomic classification.</title>
        <authorList>
            <person name="Goeker M."/>
        </authorList>
    </citation>
    <scope>NUCLEOTIDE SEQUENCE [LARGE SCALE GENOMIC DNA]</scope>
    <source>
        <strain evidence="14 15">DSM 18961</strain>
    </source>
</reference>
<dbReference type="PANTHER" id="PTHR43371">
    <property type="entry name" value="VITAMIN B12-DEPENDENT RIBONUCLEOTIDE REDUCTASE"/>
    <property type="match status" value="1"/>
</dbReference>
<evidence type="ECO:0000256" key="8">
    <source>
        <dbReference type="ARBA" id="ARBA00023157"/>
    </source>
</evidence>
<dbReference type="Pfam" id="PF02867">
    <property type="entry name" value="Ribonuc_red_lgC"/>
    <property type="match status" value="2"/>
</dbReference>
<keyword evidence="9 11" id="KW-0170">Cobalt</keyword>
<dbReference type="OrthoDB" id="9762933at2"/>
<evidence type="ECO:0000256" key="6">
    <source>
        <dbReference type="ARBA" id="ARBA00023002"/>
    </source>
</evidence>
<sequence length="574" mass="64372">MSVKLTENAIQILEDRYLLKDNEGSLVETAEELFKRVATFVASAEKKDQKIWEARFYKLMSTLVFLPNSPTLMNAGVTNGQLSACFVLPVEDRLEAIFSTLKDAALIHQSGGGTGFNFSKLRPKDDIISSSGGTSSGPIAFMKIYDAATENVKQGGKRRGANMGILNINHPDIEAFINSKSDKKELQNFNLSVGITDDFMEAVKHNLNWELINPRTLKIEKIVKAKLLWDSIVKEAWKTGDPGLIFLDTINKSNPTPKLGKIESTNPCGEVPLLPYESCNLGSINLSFMLSKNGDDLEIDWNKLAATIELAIRFLDNIITVNHYLLPKIKSIAQANRKIGLGVMGWAEMLIQLKIPYASQKAVHLGENVMQFIKEKSYEASRNLAKEKGVFPSWENSIQNKILLRNATCNSIAPTGSISVIANTSYSIEPLFALAYKRTGILGGKNQIEVNKLFKAKMKELGFWNETFKRNVLKTGSIKEMKSIPETIRNCFETSLEIPWKYHLLHQKAFQKYTDNAVSKTVNLPEGTSAKDISEIYWTAWNYKLKGITVYRDGCREDQVLQKCNFNTIENCDI</sequence>
<evidence type="ECO:0000313" key="14">
    <source>
        <dbReference type="EMBL" id="TYP98998.1"/>
    </source>
</evidence>
<name>A0A5S5DUI5_9FLAO</name>
<comment type="catalytic activity">
    <reaction evidence="10 11">
        <text>a 2'-deoxyribonucleoside 5'-diphosphate + [thioredoxin]-disulfide + H2O = a ribonucleoside 5'-diphosphate + [thioredoxin]-dithiol</text>
        <dbReference type="Rhea" id="RHEA:23252"/>
        <dbReference type="Rhea" id="RHEA-COMP:10698"/>
        <dbReference type="Rhea" id="RHEA-COMP:10700"/>
        <dbReference type="ChEBI" id="CHEBI:15377"/>
        <dbReference type="ChEBI" id="CHEBI:29950"/>
        <dbReference type="ChEBI" id="CHEBI:50058"/>
        <dbReference type="ChEBI" id="CHEBI:57930"/>
        <dbReference type="ChEBI" id="CHEBI:73316"/>
        <dbReference type="EC" id="1.17.4.1"/>
    </reaction>
</comment>
<keyword evidence="4 11" id="KW-0237">DNA synthesis</keyword>